<organism evidence="1 2">
    <name type="scientific">Propionibacterium cyclohexanicum</name>
    <dbReference type="NCBI Taxonomy" id="64702"/>
    <lineage>
        <taxon>Bacteria</taxon>
        <taxon>Bacillati</taxon>
        <taxon>Actinomycetota</taxon>
        <taxon>Actinomycetes</taxon>
        <taxon>Propionibacteriales</taxon>
        <taxon>Propionibacteriaceae</taxon>
        <taxon>Propionibacterium</taxon>
    </lineage>
</organism>
<dbReference type="GO" id="GO:0005737">
    <property type="term" value="C:cytoplasm"/>
    <property type="evidence" value="ECO:0007669"/>
    <property type="project" value="TreeGrafter"/>
</dbReference>
<dbReference type="InterPro" id="IPR023214">
    <property type="entry name" value="HAD_sf"/>
</dbReference>
<proteinExistence type="predicted"/>
<accession>A0A1H9QVB1</accession>
<evidence type="ECO:0000313" key="2">
    <source>
        <dbReference type="Proteomes" id="UP000198815"/>
    </source>
</evidence>
<dbReference type="PANTHER" id="PTHR19288">
    <property type="entry name" value="4-NITROPHENYLPHOSPHATASE-RELATED"/>
    <property type="match status" value="1"/>
</dbReference>
<dbReference type="SUPFAM" id="SSF56784">
    <property type="entry name" value="HAD-like"/>
    <property type="match status" value="1"/>
</dbReference>
<gene>
    <name evidence="1" type="ORF">SAMN05443377_104135</name>
</gene>
<dbReference type="GO" id="GO:0016791">
    <property type="term" value="F:phosphatase activity"/>
    <property type="evidence" value="ECO:0007669"/>
    <property type="project" value="TreeGrafter"/>
</dbReference>
<name>A0A1H9QVB1_9ACTN</name>
<dbReference type="InterPro" id="IPR036412">
    <property type="entry name" value="HAD-like_sf"/>
</dbReference>
<dbReference type="PANTHER" id="PTHR19288:SF95">
    <property type="entry name" value="D-GLYCEROL 3-PHOSPHATE PHOSPHATASE"/>
    <property type="match status" value="1"/>
</dbReference>
<evidence type="ECO:0000313" key="1">
    <source>
        <dbReference type="EMBL" id="SER64175.1"/>
    </source>
</evidence>
<dbReference type="Proteomes" id="UP000198815">
    <property type="component" value="Unassembled WGS sequence"/>
</dbReference>
<dbReference type="OrthoDB" id="9810449at2"/>
<sequence length="338" mass="35584">MTGTVLCDDYDAALFDLDGVVYLGPDPVEGAPDGIAGLRARGIQVGFVTNNAARPPRTVAEQLTRIGVPAGPQDVVTSAQAVAAMLREALDPGSPVLVVGTDALAEEVQAVGLLPVADRHADPLAVVQGYDPKMSWPRVTDAVHAIQAGARWFASNLDSTRPTDLGLEPGVGTQVAAVGSCFPGREPEVAGKPFPPLLRETVRRLGGNHPIFVGDRLDTDIEGAHRAGMDSLFVFTGAHGVRDLLDAVPNRRPSYIGHDLRALLAPSRKAGLSGEEASCGRARAWLDHDQVRLEGPVGTLDEQLDALWAVLALNWAVRDAGDRAPELGTAVEALSLVH</sequence>
<dbReference type="AlphaFoldDB" id="A0A1H9QVB1"/>
<dbReference type="RefSeq" id="WP_091968001.1">
    <property type="nucleotide sequence ID" value="NZ_FOGZ01000004.1"/>
</dbReference>
<dbReference type="EMBL" id="FOGZ01000004">
    <property type="protein sequence ID" value="SER64175.1"/>
    <property type="molecule type" value="Genomic_DNA"/>
</dbReference>
<protein>
    <submittedName>
        <fullName evidence="1">Haloacid Dehalogenase Superfamily Class (Subfamily) IIA</fullName>
    </submittedName>
</protein>
<reference evidence="1 2" key="1">
    <citation type="submission" date="2016-10" db="EMBL/GenBank/DDBJ databases">
        <authorList>
            <person name="de Groot N.N."/>
        </authorList>
    </citation>
    <scope>NUCLEOTIDE SEQUENCE [LARGE SCALE GENOMIC DNA]</scope>
    <source>
        <strain evidence="1 2">DSM 16859</strain>
    </source>
</reference>
<dbReference type="Gene3D" id="3.40.50.1000">
    <property type="entry name" value="HAD superfamily/HAD-like"/>
    <property type="match status" value="2"/>
</dbReference>
<dbReference type="Pfam" id="PF13344">
    <property type="entry name" value="Hydrolase_6"/>
    <property type="match status" value="1"/>
</dbReference>
<dbReference type="STRING" id="64702.SAMN05443377_104135"/>
<dbReference type="NCBIfam" id="TIGR01460">
    <property type="entry name" value="HAD-SF-IIA"/>
    <property type="match status" value="1"/>
</dbReference>
<dbReference type="InterPro" id="IPR006357">
    <property type="entry name" value="HAD-SF_hydro_IIA"/>
</dbReference>
<keyword evidence="2" id="KW-1185">Reference proteome</keyword>
<dbReference type="Pfam" id="PF13242">
    <property type="entry name" value="Hydrolase_like"/>
    <property type="match status" value="1"/>
</dbReference>